<dbReference type="RefSeq" id="XP_018286881.1">
    <property type="nucleotide sequence ID" value="XM_018441713.1"/>
</dbReference>
<evidence type="ECO:0000313" key="2">
    <source>
        <dbReference type="Proteomes" id="UP000077315"/>
    </source>
</evidence>
<dbReference type="Proteomes" id="UP000077315">
    <property type="component" value="Unassembled WGS sequence"/>
</dbReference>
<proteinExistence type="predicted"/>
<keyword evidence="2" id="KW-1185">Reference proteome</keyword>
<dbReference type="VEuPathDB" id="FungiDB:PHYBLDRAFT_66951"/>
<gene>
    <name evidence="1" type="ORF">PHYBLDRAFT_66951</name>
</gene>
<sequence>MMEAAYTTASFHFASSIIVLFPTKALEAGLSKKGTDIQSVSGFELVAQRECKSIGLEFALRLKGRTYSRGAKTLLCVSVETQGSETKRNKVLAYCTELVLLVITYDEFKTFRIYSQPCCYSKERETDRRYQYTAHLSIFLKEQRGSITAKVDKDFTVCFWFLVF</sequence>
<reference evidence="2" key="1">
    <citation type="submission" date="2015-06" db="EMBL/GenBank/DDBJ databases">
        <title>Expansion of signal transduction pathways in fungi by whole-genome duplication.</title>
        <authorList>
            <consortium name="DOE Joint Genome Institute"/>
            <person name="Corrochano L.M."/>
            <person name="Kuo A."/>
            <person name="Marcet-Houben M."/>
            <person name="Polaino S."/>
            <person name="Salamov A."/>
            <person name="Villalobos J.M."/>
            <person name="Alvarez M.I."/>
            <person name="Avalos J."/>
            <person name="Benito E.P."/>
            <person name="Benoit I."/>
            <person name="Burger G."/>
            <person name="Camino L.P."/>
            <person name="Canovas D."/>
            <person name="Cerda-Olmedo E."/>
            <person name="Cheng J.-F."/>
            <person name="Dominguez A."/>
            <person name="Elias M."/>
            <person name="Eslava A.P."/>
            <person name="Glaser F."/>
            <person name="Grimwood J."/>
            <person name="Gutierrez G."/>
            <person name="Heitman J."/>
            <person name="Henrissat B."/>
            <person name="Iturriaga E.A."/>
            <person name="Lang B.F."/>
            <person name="Lavin J.L."/>
            <person name="Lee S."/>
            <person name="Li W."/>
            <person name="Lindquist E."/>
            <person name="Lopez-Garcia S."/>
            <person name="Luque E.M."/>
            <person name="Marcos A.T."/>
            <person name="Martin J."/>
            <person name="McCluskey K."/>
            <person name="Medina H.R."/>
            <person name="Miralles-Duran A."/>
            <person name="Miyazaki A."/>
            <person name="Munoz-Torres E."/>
            <person name="Oguiza J.A."/>
            <person name="Ohm R."/>
            <person name="Olmedo M."/>
            <person name="Orejas M."/>
            <person name="Ortiz-Castellanos L."/>
            <person name="Pisabarro A.G."/>
            <person name="Rodriguez-Romero J."/>
            <person name="Ruiz-Herrera J."/>
            <person name="Ruiz-Vazquez R."/>
            <person name="Sanz C."/>
            <person name="Schackwitz W."/>
            <person name="Schmutz J."/>
            <person name="Shahriari M."/>
            <person name="Shelest E."/>
            <person name="Silva-Franco F."/>
            <person name="Soanes D."/>
            <person name="Syed K."/>
            <person name="Tagua V.G."/>
            <person name="Talbot N.J."/>
            <person name="Thon M."/>
            <person name="De vries R.P."/>
            <person name="Wiebenga A."/>
            <person name="Yadav J.S."/>
            <person name="Braun E.L."/>
            <person name="Baker S."/>
            <person name="Garre V."/>
            <person name="Horwitz B."/>
            <person name="Torres-Martinez S."/>
            <person name="Idnurm A."/>
            <person name="Herrera-Estrella A."/>
            <person name="Gabaldon T."/>
            <person name="Grigoriev I.V."/>
        </authorList>
    </citation>
    <scope>NUCLEOTIDE SEQUENCE [LARGE SCALE GENOMIC DNA]</scope>
    <source>
        <strain evidence="2">NRRL 1555(-)</strain>
    </source>
</reference>
<dbReference type="AlphaFoldDB" id="A0A162ZT15"/>
<organism evidence="1 2">
    <name type="scientific">Phycomyces blakesleeanus (strain ATCC 8743b / DSM 1359 / FGSC 10004 / NBRC 33097 / NRRL 1555)</name>
    <dbReference type="NCBI Taxonomy" id="763407"/>
    <lineage>
        <taxon>Eukaryota</taxon>
        <taxon>Fungi</taxon>
        <taxon>Fungi incertae sedis</taxon>
        <taxon>Mucoromycota</taxon>
        <taxon>Mucoromycotina</taxon>
        <taxon>Mucoromycetes</taxon>
        <taxon>Mucorales</taxon>
        <taxon>Phycomycetaceae</taxon>
        <taxon>Phycomyces</taxon>
    </lineage>
</organism>
<dbReference type="InParanoid" id="A0A162ZT15"/>
<dbReference type="EMBL" id="KV440993">
    <property type="protein sequence ID" value="OAD68841.1"/>
    <property type="molecule type" value="Genomic_DNA"/>
</dbReference>
<dbReference type="GeneID" id="29002619"/>
<protein>
    <submittedName>
        <fullName evidence="1">Uncharacterized protein</fullName>
    </submittedName>
</protein>
<name>A0A162ZT15_PHYB8</name>
<evidence type="ECO:0000313" key="1">
    <source>
        <dbReference type="EMBL" id="OAD68841.1"/>
    </source>
</evidence>
<accession>A0A162ZT15</accession>